<dbReference type="Proteomes" id="UP000613740">
    <property type="component" value="Unassembled WGS sequence"/>
</dbReference>
<feature type="domain" description="PTHB1 hairpin" evidence="4">
    <location>
        <begin position="701"/>
        <end position="801"/>
    </location>
</feature>
<dbReference type="Pfam" id="PF23337">
    <property type="entry name" value="PTHB1_pf"/>
    <property type="match status" value="1"/>
</dbReference>
<feature type="domain" description="PTHB1 platform" evidence="3">
    <location>
        <begin position="554"/>
        <end position="681"/>
    </location>
</feature>
<dbReference type="InterPro" id="IPR026511">
    <property type="entry name" value="PTHB1"/>
</dbReference>
<sequence>MSLFKARDWWQTQCGHGEEFDMGCLLVANIDNDSSGQVKIATGSFSGFLRVYLPRDRGYKPEDLLLETELEGGPILALAAGRFTGSGGLQLAVLHPRKLTVYSVAAQGGGAYLNLSRLYEHWLEHTAANMTYGPFGGVQGCDYICVQSYDGQVSFFEAEGAAFSRYLPNFLVPGPLAYVEACDSFVTCTAALELEAYKYKVIAAASSEKQAAKEVASPGRGTSSMGAAPSGAGSSKRVQADWKVVLGEAAIDIRVGRFSQGLGPHQADIVVLGEHNLFVLSSYSGQITFQKRLEYHPSCCTTYPVPGAKTPGGAENLLVATHTKALLVYRTTVLSWAAKHDLQPVAVAVADLPAMRGAIVALDDGGGLSVGYLGTDPLLNPVGGFSEGKDLDYEAMAREHRNLAQVIREHGGGGGGVQRIEPMDRLIMRAQIPQRLDAPRGGSMAGEDGLDDLSNLAGVTGGKRLTVRLYLALQGAHSCDNLTLTVSAPEPVVPAVPEISVPTVSNDPNDPTLVLLTFAPGAGCLPTASTALVVATYTSPGGEPRSQRLEIALPLCAFCTVVPPVKNAEFKVTLTTNRPPPPLGSLFEDALAAASPGVAQALSGGVGAALGLTSLGSSSAAGVGNSSATVMTFQFYGGLGDVTILVSKAGGRYRIQSDVLEGMWLVCRELGLRLARYYAEAEAGLPPPPEGPFAVSYEDALPLDDFFEVVEQHFAARLKVADLNSRLENSAVQFRNIEKRLLMRFKDKNPAPLNQLDLLMNETYGGLMELGNDMEAAQAAVTTAARRLSGCVQLLLLLIRWRFGLSEPEAAVMSGCIPAEVIDGSEVGWEETTEAAMTHLLRTCLAKNAKEQAVQVAPLAPVKNTERLRKHMSLVLERLTRGMRLMTPADIAAAAAAVAGGGAAAAAGGGAGVGAGRSLYREAPTMPLSPARGKAGGLAANAAGAPWPGLAAVAEEGDGASSAGQPGVMAGRAGGGGGGGLGAGAYDGSGVAAGFDRLTVVNGEDGAGGAGGGSGGGAGGGGFWSMDSEVGGNGGGGAGF</sequence>
<name>A0A835WQ75_9CHLO</name>
<evidence type="ECO:0000313" key="6">
    <source>
        <dbReference type="EMBL" id="KAG2452068.1"/>
    </source>
</evidence>
<evidence type="ECO:0000259" key="4">
    <source>
        <dbReference type="Pfam" id="PF23338"/>
    </source>
</evidence>
<feature type="domain" description="PTHB1 C-terminal helix bundle" evidence="5">
    <location>
        <begin position="805"/>
        <end position="879"/>
    </location>
</feature>
<dbReference type="GO" id="GO:0060271">
    <property type="term" value="P:cilium assembly"/>
    <property type="evidence" value="ECO:0007669"/>
    <property type="project" value="TreeGrafter"/>
</dbReference>
<feature type="compositionally biased region" description="Gly residues" evidence="1">
    <location>
        <begin position="1031"/>
        <end position="1040"/>
    </location>
</feature>
<organism evidence="6 7">
    <name type="scientific">Chlamydomonas schloesseri</name>
    <dbReference type="NCBI Taxonomy" id="2026947"/>
    <lineage>
        <taxon>Eukaryota</taxon>
        <taxon>Viridiplantae</taxon>
        <taxon>Chlorophyta</taxon>
        <taxon>core chlorophytes</taxon>
        <taxon>Chlorophyceae</taxon>
        <taxon>CS clade</taxon>
        <taxon>Chlamydomonadales</taxon>
        <taxon>Chlamydomonadaceae</taxon>
        <taxon>Chlamydomonas</taxon>
    </lineage>
</organism>
<comment type="caution">
    <text evidence="6">The sequence shown here is derived from an EMBL/GenBank/DDBJ whole genome shotgun (WGS) entry which is preliminary data.</text>
</comment>
<dbReference type="EMBL" id="JAEHOD010000006">
    <property type="protein sequence ID" value="KAG2452068.1"/>
    <property type="molecule type" value="Genomic_DNA"/>
</dbReference>
<keyword evidence="7" id="KW-1185">Reference proteome</keyword>
<dbReference type="AlphaFoldDB" id="A0A835WQ75"/>
<reference evidence="6" key="1">
    <citation type="journal article" date="2020" name="bioRxiv">
        <title>Comparative genomics of Chlamydomonas.</title>
        <authorList>
            <person name="Craig R.J."/>
            <person name="Hasan A.R."/>
            <person name="Ness R.W."/>
            <person name="Keightley P.D."/>
        </authorList>
    </citation>
    <scope>NUCLEOTIDE SEQUENCE</scope>
    <source>
        <strain evidence="6">CCAP 11/173</strain>
    </source>
</reference>
<dbReference type="InterPro" id="IPR055363">
    <property type="entry name" value="PTHB1_hp_dom"/>
</dbReference>
<dbReference type="PANTHER" id="PTHR20991">
    <property type="entry name" value="PARATHYROID HORMONE-RESPONSIVE B1 GENE"/>
    <property type="match status" value="1"/>
</dbReference>
<dbReference type="PANTHER" id="PTHR20991:SF0">
    <property type="entry name" value="PROTEIN PTHB1"/>
    <property type="match status" value="1"/>
</dbReference>
<feature type="domain" description="PTHB1 N-terminal" evidence="2">
    <location>
        <begin position="1"/>
        <end position="377"/>
    </location>
</feature>
<dbReference type="InterPro" id="IPR055364">
    <property type="entry name" value="PTHB1_CtH_dom"/>
</dbReference>
<dbReference type="Pfam" id="PF23339">
    <property type="entry name" value="PTHB1_CtH"/>
    <property type="match status" value="1"/>
</dbReference>
<evidence type="ECO:0008006" key="8">
    <source>
        <dbReference type="Google" id="ProtNLM"/>
    </source>
</evidence>
<dbReference type="InterPro" id="IPR028073">
    <property type="entry name" value="PHTB1_N_dom"/>
</dbReference>
<evidence type="ECO:0000259" key="2">
    <source>
        <dbReference type="Pfam" id="PF14727"/>
    </source>
</evidence>
<gene>
    <name evidence="6" type="ORF">HYH02_003104</name>
</gene>
<dbReference type="Pfam" id="PF14727">
    <property type="entry name" value="PHTB1_N"/>
    <property type="match status" value="1"/>
</dbReference>
<evidence type="ECO:0000259" key="3">
    <source>
        <dbReference type="Pfam" id="PF23337"/>
    </source>
</evidence>
<dbReference type="GO" id="GO:0016020">
    <property type="term" value="C:membrane"/>
    <property type="evidence" value="ECO:0007669"/>
    <property type="project" value="TreeGrafter"/>
</dbReference>
<protein>
    <recommendedName>
        <fullName evidence="8">Bardet-Biedl syndrome 9</fullName>
    </recommendedName>
</protein>
<proteinExistence type="predicted"/>
<accession>A0A835WQ75</accession>
<feature type="compositionally biased region" description="Gly residues" evidence="1">
    <location>
        <begin position="1010"/>
        <end position="1023"/>
    </location>
</feature>
<dbReference type="Pfam" id="PF23338">
    <property type="entry name" value="PTHB1_hp"/>
    <property type="match status" value="1"/>
</dbReference>
<evidence type="ECO:0000313" key="7">
    <source>
        <dbReference type="Proteomes" id="UP000613740"/>
    </source>
</evidence>
<dbReference type="OrthoDB" id="10262646at2759"/>
<feature type="region of interest" description="Disordered" evidence="1">
    <location>
        <begin position="1010"/>
        <end position="1040"/>
    </location>
</feature>
<feature type="region of interest" description="Disordered" evidence="1">
    <location>
        <begin position="214"/>
        <end position="234"/>
    </location>
</feature>
<evidence type="ECO:0000256" key="1">
    <source>
        <dbReference type="SAM" id="MobiDB-lite"/>
    </source>
</evidence>
<evidence type="ECO:0000259" key="5">
    <source>
        <dbReference type="Pfam" id="PF23339"/>
    </source>
</evidence>
<dbReference type="GO" id="GO:0034464">
    <property type="term" value="C:BBSome"/>
    <property type="evidence" value="ECO:0007669"/>
    <property type="project" value="InterPro"/>
</dbReference>
<dbReference type="InterPro" id="IPR055362">
    <property type="entry name" value="PTHB1_pf_dom"/>
</dbReference>